<evidence type="ECO:0000313" key="2">
    <source>
        <dbReference type="EMBL" id="MFD2180859.1"/>
    </source>
</evidence>
<comment type="caution">
    <text evidence="2">The sequence shown here is derived from an EMBL/GenBank/DDBJ whole genome shotgun (WGS) entry which is preliminary data.</text>
</comment>
<keyword evidence="3" id="KW-1185">Reference proteome</keyword>
<feature type="region of interest" description="Disordered" evidence="1">
    <location>
        <begin position="32"/>
        <end position="68"/>
    </location>
</feature>
<gene>
    <name evidence="2" type="ORF">ACFSOX_01735</name>
</gene>
<dbReference type="Proteomes" id="UP001597314">
    <property type="component" value="Unassembled WGS sequence"/>
</dbReference>
<proteinExistence type="predicted"/>
<evidence type="ECO:0000256" key="1">
    <source>
        <dbReference type="SAM" id="MobiDB-lite"/>
    </source>
</evidence>
<reference evidence="3" key="1">
    <citation type="journal article" date="2019" name="Int. J. Syst. Evol. Microbiol.">
        <title>The Global Catalogue of Microorganisms (GCM) 10K type strain sequencing project: providing services to taxonomists for standard genome sequencing and annotation.</title>
        <authorList>
            <consortium name="The Broad Institute Genomics Platform"/>
            <consortium name="The Broad Institute Genome Sequencing Center for Infectious Disease"/>
            <person name="Wu L."/>
            <person name="Ma J."/>
        </authorList>
    </citation>
    <scope>NUCLEOTIDE SEQUENCE [LARGE SCALE GENOMIC DNA]</scope>
    <source>
        <strain evidence="3">CGMCC 1.6774</strain>
    </source>
</reference>
<organism evidence="2 3">
    <name type="scientific">Rhodoplanes azumiensis</name>
    <dbReference type="NCBI Taxonomy" id="1897628"/>
    <lineage>
        <taxon>Bacteria</taxon>
        <taxon>Pseudomonadati</taxon>
        <taxon>Pseudomonadota</taxon>
        <taxon>Alphaproteobacteria</taxon>
        <taxon>Hyphomicrobiales</taxon>
        <taxon>Nitrobacteraceae</taxon>
        <taxon>Rhodoplanes</taxon>
    </lineage>
</organism>
<sequence length="68" mass="7339">MPGSRRDTTNEDGEGTPTVARVTLAVGRLRLSTETRASGDAAPPHLRLGRRPNVDLDPDLGIRLPRLP</sequence>
<name>A0ABW5AG30_9BRAD</name>
<dbReference type="EMBL" id="JBHUIW010000001">
    <property type="protein sequence ID" value="MFD2180859.1"/>
    <property type="molecule type" value="Genomic_DNA"/>
</dbReference>
<evidence type="ECO:0000313" key="3">
    <source>
        <dbReference type="Proteomes" id="UP001597314"/>
    </source>
</evidence>
<accession>A0ABW5AG30</accession>
<dbReference type="RefSeq" id="WP_378476061.1">
    <property type="nucleotide sequence ID" value="NZ_JBHUIW010000001.1"/>
</dbReference>
<protein>
    <submittedName>
        <fullName evidence="2">Uncharacterized protein</fullName>
    </submittedName>
</protein>